<dbReference type="EMBL" id="JQED01000047">
    <property type="protein sequence ID" value="KGJ88402.1"/>
    <property type="molecule type" value="Genomic_DNA"/>
</dbReference>
<dbReference type="CDD" id="cd24057">
    <property type="entry name" value="ASKHA_NBD_ROK_NAGK"/>
    <property type="match status" value="1"/>
</dbReference>
<dbReference type="Gene3D" id="3.30.420.40">
    <property type="match status" value="2"/>
</dbReference>
<keyword evidence="4" id="KW-0547">Nucleotide-binding</keyword>
<evidence type="ECO:0000256" key="4">
    <source>
        <dbReference type="ARBA" id="ARBA00022741"/>
    </source>
</evidence>
<protein>
    <recommendedName>
        <fullName evidence="1">N-acetylglucosamine kinase</fullName>
        <ecNumber evidence="1">2.7.1.59</ecNumber>
    </recommendedName>
</protein>
<reference evidence="10 11" key="1">
    <citation type="submission" date="2014-08" db="EMBL/GenBank/DDBJ databases">
        <title>Genomic and Phenotypic Diversity of Colwellia psychrerythraea strains from Disparate Marine Basins.</title>
        <authorList>
            <person name="Techtmann S.M."/>
            <person name="Stelling S.C."/>
            <person name="Utturkar S.M."/>
            <person name="Alshibli N."/>
            <person name="Harris A."/>
            <person name="Brown S.D."/>
            <person name="Hazen T.C."/>
        </authorList>
    </citation>
    <scope>NUCLEOTIDE SEQUENCE [LARGE SCALE GENOMIC DNA]</scope>
    <source>
        <strain evidence="10 11">ND2E</strain>
    </source>
</reference>
<dbReference type="EC" id="2.7.1.59" evidence="1"/>
<evidence type="ECO:0000256" key="2">
    <source>
        <dbReference type="ARBA" id="ARBA00022679"/>
    </source>
</evidence>
<dbReference type="InterPro" id="IPR000600">
    <property type="entry name" value="ROK"/>
</dbReference>
<dbReference type="AlphaFoldDB" id="A0A099KED5"/>
<evidence type="ECO:0000256" key="8">
    <source>
        <dbReference type="ARBA" id="ARBA00023277"/>
    </source>
</evidence>
<dbReference type="SUPFAM" id="SSF53067">
    <property type="entry name" value="Actin-like ATPase domain"/>
    <property type="match status" value="1"/>
</dbReference>
<dbReference type="Proteomes" id="UP000029843">
    <property type="component" value="Unassembled WGS sequence"/>
</dbReference>
<comment type="catalytic activity">
    <reaction evidence="9">
        <text>N-acetyl-D-glucosamine + ATP = N-acetyl-D-glucosamine 6-phosphate + ADP + H(+)</text>
        <dbReference type="Rhea" id="RHEA:17417"/>
        <dbReference type="ChEBI" id="CHEBI:15378"/>
        <dbReference type="ChEBI" id="CHEBI:30616"/>
        <dbReference type="ChEBI" id="CHEBI:57513"/>
        <dbReference type="ChEBI" id="CHEBI:456216"/>
        <dbReference type="ChEBI" id="CHEBI:506227"/>
        <dbReference type="EC" id="2.7.1.59"/>
    </reaction>
</comment>
<dbReference type="GO" id="GO:0045127">
    <property type="term" value="F:N-acetylglucosamine kinase activity"/>
    <property type="evidence" value="ECO:0007669"/>
    <property type="project" value="UniProtKB-EC"/>
</dbReference>
<evidence type="ECO:0000256" key="9">
    <source>
        <dbReference type="ARBA" id="ARBA00049065"/>
    </source>
</evidence>
<proteinExistence type="predicted"/>
<keyword evidence="8" id="KW-0119">Carbohydrate metabolism</keyword>
<sequence>MLPTNRQKVSPLHYGLDIGGTKIEIGLFNSELTMLESWRIETPTQNYDEFLDAIHGLIKQADELSGQRGSIGIGMPGIIDNENKVKSANVPCATGKFIVQDLQKRVGREISIANDCRLFALSESYGGAGDNQPVVYGAIIGTGAGGGLCINGKLLQTANNIAGEYGHIAASGKLLQQYNLPVRDCGCGLRGCIESYIAGPGLGWLYKFFGASTESTTEFVEQLRKENPIAQKTFECYMDLLGSSFASLVLYYDPNVIVVGGGLSKIDEIIQALPKAIEQHLFKGVTSPLIKRAVFGDASGVRGAAILGKQHDIT</sequence>
<dbReference type="PANTHER" id="PTHR18964">
    <property type="entry name" value="ROK (REPRESSOR, ORF, KINASE) FAMILY"/>
    <property type="match status" value="1"/>
</dbReference>
<accession>A0A099KED5</accession>
<dbReference type="PATRIC" id="fig|28229.4.peg.3588"/>
<keyword evidence="6" id="KW-0862">Zinc</keyword>
<name>A0A099KED5_COLPS</name>
<dbReference type="GO" id="GO:0046872">
    <property type="term" value="F:metal ion binding"/>
    <property type="evidence" value="ECO:0007669"/>
    <property type="project" value="UniProtKB-KW"/>
</dbReference>
<evidence type="ECO:0000313" key="10">
    <source>
        <dbReference type="EMBL" id="KGJ88402.1"/>
    </source>
</evidence>
<evidence type="ECO:0000256" key="3">
    <source>
        <dbReference type="ARBA" id="ARBA00022723"/>
    </source>
</evidence>
<dbReference type="PANTHER" id="PTHR18964:SF162">
    <property type="entry name" value="N-ACETYL-D-GLUCOSAMINE KINASE"/>
    <property type="match status" value="1"/>
</dbReference>
<evidence type="ECO:0000256" key="6">
    <source>
        <dbReference type="ARBA" id="ARBA00022833"/>
    </source>
</evidence>
<evidence type="ECO:0000256" key="5">
    <source>
        <dbReference type="ARBA" id="ARBA00022777"/>
    </source>
</evidence>
<dbReference type="RefSeq" id="WP_223303675.1">
    <property type="nucleotide sequence ID" value="NZ_JQED01000047.1"/>
</dbReference>
<keyword evidence="5 10" id="KW-0418">Kinase</keyword>
<organism evidence="10 11">
    <name type="scientific">Colwellia psychrerythraea</name>
    <name type="common">Vibrio psychroerythus</name>
    <dbReference type="NCBI Taxonomy" id="28229"/>
    <lineage>
        <taxon>Bacteria</taxon>
        <taxon>Pseudomonadati</taxon>
        <taxon>Pseudomonadota</taxon>
        <taxon>Gammaproteobacteria</taxon>
        <taxon>Alteromonadales</taxon>
        <taxon>Colwelliaceae</taxon>
        <taxon>Colwellia</taxon>
    </lineage>
</organism>
<gene>
    <name evidence="10" type="ORF">ND2E_4238</name>
</gene>
<evidence type="ECO:0000256" key="7">
    <source>
        <dbReference type="ARBA" id="ARBA00022840"/>
    </source>
</evidence>
<dbReference type="Pfam" id="PF00480">
    <property type="entry name" value="ROK"/>
    <property type="match status" value="1"/>
</dbReference>
<dbReference type="GO" id="GO:0005524">
    <property type="term" value="F:ATP binding"/>
    <property type="evidence" value="ECO:0007669"/>
    <property type="project" value="UniProtKB-KW"/>
</dbReference>
<dbReference type="InterPro" id="IPR043129">
    <property type="entry name" value="ATPase_NBD"/>
</dbReference>
<keyword evidence="2 10" id="KW-0808">Transferase</keyword>
<evidence type="ECO:0000256" key="1">
    <source>
        <dbReference type="ARBA" id="ARBA00012122"/>
    </source>
</evidence>
<evidence type="ECO:0000313" key="11">
    <source>
        <dbReference type="Proteomes" id="UP000029843"/>
    </source>
</evidence>
<keyword evidence="3" id="KW-0479">Metal-binding</keyword>
<keyword evidence="7" id="KW-0067">ATP-binding</keyword>
<comment type="caution">
    <text evidence="10">The sequence shown here is derived from an EMBL/GenBank/DDBJ whole genome shotgun (WGS) entry which is preliminary data.</text>
</comment>